<sequence>MAVEKRAPRYVWLDEGLKVLEQEGPGALSIENLSSRTGKTKGSFYHHFKNREVYIEALLEYYGEITSMQLDDGDALEHLKKLTDHVFQIPGGLELAVRAWALYDPVVREFQDRMDHMRLEHLKKVHRKNFDDETLAELKAIKDYSIYIGLQQLRGHYKGENFKELLKWMYVS</sequence>
<dbReference type="STRING" id="1121393.SAMN02745216_02410"/>
<dbReference type="EMBL" id="FQZU01000013">
    <property type="protein sequence ID" value="SHJ85966.1"/>
    <property type="molecule type" value="Genomic_DNA"/>
</dbReference>
<keyword evidence="5" id="KW-1185">Reference proteome</keyword>
<dbReference type="Pfam" id="PF00440">
    <property type="entry name" value="TetR_N"/>
    <property type="match status" value="1"/>
</dbReference>
<keyword evidence="1 2" id="KW-0238">DNA-binding</keyword>
<evidence type="ECO:0000256" key="2">
    <source>
        <dbReference type="PROSITE-ProRule" id="PRU00335"/>
    </source>
</evidence>
<dbReference type="GO" id="GO:0003677">
    <property type="term" value="F:DNA binding"/>
    <property type="evidence" value="ECO:0007669"/>
    <property type="project" value="UniProtKB-UniRule"/>
</dbReference>
<accession>A0A1M6MRD3</accession>
<dbReference type="AlphaFoldDB" id="A0A1M6MRD3"/>
<dbReference type="Proteomes" id="UP000183994">
    <property type="component" value="Unassembled WGS sequence"/>
</dbReference>
<dbReference type="Gene3D" id="1.10.357.10">
    <property type="entry name" value="Tetracycline Repressor, domain 2"/>
    <property type="match status" value="1"/>
</dbReference>
<dbReference type="RefSeq" id="WP_073476062.1">
    <property type="nucleotide sequence ID" value="NZ_FQZU01000013.1"/>
</dbReference>
<evidence type="ECO:0000259" key="3">
    <source>
        <dbReference type="PROSITE" id="PS50977"/>
    </source>
</evidence>
<protein>
    <submittedName>
        <fullName evidence="4">Transcriptional regulator, TetR family</fullName>
    </submittedName>
</protein>
<evidence type="ECO:0000313" key="4">
    <source>
        <dbReference type="EMBL" id="SHJ85966.1"/>
    </source>
</evidence>
<organism evidence="4 5">
    <name type="scientific">Desulfatibacillum alkenivorans DSM 16219</name>
    <dbReference type="NCBI Taxonomy" id="1121393"/>
    <lineage>
        <taxon>Bacteria</taxon>
        <taxon>Pseudomonadati</taxon>
        <taxon>Thermodesulfobacteriota</taxon>
        <taxon>Desulfobacteria</taxon>
        <taxon>Desulfobacterales</taxon>
        <taxon>Desulfatibacillaceae</taxon>
        <taxon>Desulfatibacillum</taxon>
    </lineage>
</organism>
<feature type="domain" description="HTH tetR-type" evidence="3">
    <location>
        <begin position="6"/>
        <end position="66"/>
    </location>
</feature>
<evidence type="ECO:0000313" key="5">
    <source>
        <dbReference type="Proteomes" id="UP000183994"/>
    </source>
</evidence>
<dbReference type="InterPro" id="IPR009057">
    <property type="entry name" value="Homeodomain-like_sf"/>
</dbReference>
<reference evidence="5" key="1">
    <citation type="submission" date="2016-11" db="EMBL/GenBank/DDBJ databases">
        <authorList>
            <person name="Varghese N."/>
            <person name="Submissions S."/>
        </authorList>
    </citation>
    <scope>NUCLEOTIDE SEQUENCE [LARGE SCALE GENOMIC DNA]</scope>
    <source>
        <strain evidence="5">DSM 16219</strain>
    </source>
</reference>
<evidence type="ECO:0000256" key="1">
    <source>
        <dbReference type="ARBA" id="ARBA00023125"/>
    </source>
</evidence>
<dbReference type="OrthoDB" id="9798857at2"/>
<feature type="DNA-binding region" description="H-T-H motif" evidence="2">
    <location>
        <begin position="29"/>
        <end position="48"/>
    </location>
</feature>
<dbReference type="InterPro" id="IPR001647">
    <property type="entry name" value="HTH_TetR"/>
</dbReference>
<name>A0A1M6MRD3_9BACT</name>
<gene>
    <name evidence="4" type="ORF">SAMN02745216_02410</name>
</gene>
<proteinExistence type="predicted"/>
<dbReference type="PROSITE" id="PS50977">
    <property type="entry name" value="HTH_TETR_2"/>
    <property type="match status" value="1"/>
</dbReference>
<dbReference type="SUPFAM" id="SSF46689">
    <property type="entry name" value="Homeodomain-like"/>
    <property type="match status" value="1"/>
</dbReference>